<dbReference type="GO" id="GO:0008616">
    <property type="term" value="P:tRNA queuosine(34) biosynthetic process"/>
    <property type="evidence" value="ECO:0007669"/>
    <property type="project" value="UniProtKB-KW"/>
</dbReference>
<dbReference type="Proteomes" id="UP000239322">
    <property type="component" value="Unassembled WGS sequence"/>
</dbReference>
<keyword evidence="6 8" id="KW-0456">Lyase</keyword>
<dbReference type="GO" id="GO:0046872">
    <property type="term" value="F:metal ion binding"/>
    <property type="evidence" value="ECO:0007669"/>
    <property type="project" value="UniProtKB-KW"/>
</dbReference>
<comment type="catalytic activity">
    <reaction evidence="7 8">
        <text>7,8-dihydroneopterin 3'-triphosphate + H2O = 6-carboxy-5,6,7,8-tetrahydropterin + triphosphate + acetaldehyde + 2 H(+)</text>
        <dbReference type="Rhea" id="RHEA:27966"/>
        <dbReference type="ChEBI" id="CHEBI:15343"/>
        <dbReference type="ChEBI" id="CHEBI:15377"/>
        <dbReference type="ChEBI" id="CHEBI:15378"/>
        <dbReference type="ChEBI" id="CHEBI:18036"/>
        <dbReference type="ChEBI" id="CHEBI:58462"/>
        <dbReference type="ChEBI" id="CHEBI:61032"/>
        <dbReference type="EC" id="4.1.2.50"/>
    </reaction>
</comment>
<feature type="binding site" evidence="10">
    <location>
        <position position="29"/>
    </location>
    <ligand>
        <name>Zn(2+)</name>
        <dbReference type="ChEBI" id="CHEBI:29105"/>
    </ligand>
</feature>
<dbReference type="SUPFAM" id="SSF55620">
    <property type="entry name" value="Tetrahydrobiopterin biosynthesis enzymes-like"/>
    <property type="match status" value="1"/>
</dbReference>
<gene>
    <name evidence="11" type="ORF">C6N75_02500</name>
</gene>
<dbReference type="EC" id="4.-.-.-" evidence="8"/>
<feature type="active site" description="Proton acceptor" evidence="9">
    <location>
        <position position="25"/>
    </location>
</feature>
<dbReference type="RefSeq" id="WP_105867177.1">
    <property type="nucleotide sequence ID" value="NZ_PVLV01000034.1"/>
</dbReference>
<evidence type="ECO:0000256" key="1">
    <source>
        <dbReference type="ARBA" id="ARBA00005061"/>
    </source>
</evidence>
<evidence type="ECO:0000256" key="7">
    <source>
        <dbReference type="ARBA" id="ARBA00048807"/>
    </source>
</evidence>
<evidence type="ECO:0000256" key="10">
    <source>
        <dbReference type="PIRSR" id="PIRSR006113-2"/>
    </source>
</evidence>
<keyword evidence="4 8" id="KW-0479">Metal-binding</keyword>
<dbReference type="PANTHER" id="PTHR12589">
    <property type="entry name" value="PYRUVOYL TETRAHYDROBIOPTERIN SYNTHASE"/>
    <property type="match status" value="1"/>
</dbReference>
<evidence type="ECO:0000256" key="5">
    <source>
        <dbReference type="ARBA" id="ARBA00022833"/>
    </source>
</evidence>
<organism evidence="11 12">
    <name type="scientific">Streptomyces solincola</name>
    <dbReference type="NCBI Taxonomy" id="2100817"/>
    <lineage>
        <taxon>Bacteria</taxon>
        <taxon>Bacillati</taxon>
        <taxon>Actinomycetota</taxon>
        <taxon>Actinomycetes</taxon>
        <taxon>Kitasatosporales</taxon>
        <taxon>Streptomycetaceae</taxon>
        <taxon>Streptomyces</taxon>
    </lineage>
</organism>
<comment type="similarity">
    <text evidence="2 8">Belongs to the PTPS family. QueD subfamily.</text>
</comment>
<comment type="caution">
    <text evidence="11">The sequence shown here is derived from an EMBL/GenBank/DDBJ whole genome shotgun (WGS) entry which is preliminary data.</text>
</comment>
<reference evidence="11 12" key="1">
    <citation type="submission" date="2018-03" db="EMBL/GenBank/DDBJ databases">
        <title>Novel Streptomyces sp. from soil.</title>
        <authorList>
            <person name="Tan G.Y.A."/>
            <person name="Lee Z.Y."/>
        </authorList>
    </citation>
    <scope>NUCLEOTIDE SEQUENCE [LARGE SCALE GENOMIC DNA]</scope>
    <source>
        <strain evidence="11 12">ST5x</strain>
    </source>
</reference>
<dbReference type="PANTHER" id="PTHR12589:SF7">
    <property type="entry name" value="6-PYRUVOYL TETRAHYDROBIOPTERIN SYNTHASE"/>
    <property type="match status" value="1"/>
</dbReference>
<evidence type="ECO:0000256" key="6">
    <source>
        <dbReference type="ARBA" id="ARBA00023239"/>
    </source>
</evidence>
<evidence type="ECO:0000256" key="8">
    <source>
        <dbReference type="PIRNR" id="PIRNR006113"/>
    </source>
</evidence>
<feature type="binding site" evidence="10">
    <location>
        <position position="31"/>
    </location>
    <ligand>
        <name>Zn(2+)</name>
        <dbReference type="ChEBI" id="CHEBI:29105"/>
    </ligand>
</feature>
<keyword evidence="12" id="KW-1185">Reference proteome</keyword>
<keyword evidence="8" id="KW-0671">Queuosine biosynthesis</keyword>
<feature type="active site" description="Charge relay system" evidence="9">
    <location>
        <position position="70"/>
    </location>
</feature>
<sequence>MERFTVTKALDFSYGHRLVRYTGKCRHLHGHNGLLEVVLETDRLDERGMAIDFSEIKDTLGKWVREHLDHRMILCREDPLVPLLEKIGEPLYVMEDNPTAENIAKEVWNKAADQGLPVRETRLWETSTSLASYRGSR</sequence>
<accession>A0A2S9Q279</accession>
<dbReference type="GO" id="GO:0070497">
    <property type="term" value="F:6-carboxytetrahydropterin synthase activity"/>
    <property type="evidence" value="ECO:0007669"/>
    <property type="project" value="UniProtKB-EC"/>
</dbReference>
<keyword evidence="5 8" id="KW-0862">Zinc</keyword>
<dbReference type="InterPro" id="IPR038418">
    <property type="entry name" value="6-PTP_synth/QueD_sf"/>
</dbReference>
<dbReference type="InterPro" id="IPR007115">
    <property type="entry name" value="6-PTP_synth/QueD"/>
</dbReference>
<evidence type="ECO:0000313" key="12">
    <source>
        <dbReference type="Proteomes" id="UP000239322"/>
    </source>
</evidence>
<name>A0A2S9Q279_9ACTN</name>
<evidence type="ECO:0000256" key="2">
    <source>
        <dbReference type="ARBA" id="ARBA00008900"/>
    </source>
</evidence>
<dbReference type="UniPathway" id="UPA00391"/>
<comment type="pathway">
    <text evidence="1 8">Purine metabolism; 7-cyano-7-deazaguanine biosynthesis.</text>
</comment>
<feature type="binding site" evidence="10">
    <location>
        <position position="16"/>
    </location>
    <ligand>
        <name>Zn(2+)</name>
        <dbReference type="ChEBI" id="CHEBI:29105"/>
    </ligand>
</feature>
<dbReference type="AlphaFoldDB" id="A0A2S9Q279"/>
<dbReference type="Gene3D" id="3.30.479.10">
    <property type="entry name" value="6-pyruvoyl tetrahydropterin synthase/QueD"/>
    <property type="match status" value="1"/>
</dbReference>
<feature type="active site" description="Charge relay system" evidence="9">
    <location>
        <position position="125"/>
    </location>
</feature>
<evidence type="ECO:0000313" key="11">
    <source>
        <dbReference type="EMBL" id="PRH80779.1"/>
    </source>
</evidence>
<evidence type="ECO:0000256" key="4">
    <source>
        <dbReference type="ARBA" id="ARBA00022723"/>
    </source>
</evidence>
<dbReference type="EMBL" id="PVLV01000034">
    <property type="protein sequence ID" value="PRH80779.1"/>
    <property type="molecule type" value="Genomic_DNA"/>
</dbReference>
<protein>
    <recommendedName>
        <fullName evidence="3 8">6-carboxy-5,6,7,8-tetrahydropterin synthase</fullName>
        <ecNumber evidence="8">4.-.-.-</ecNumber>
    </recommendedName>
</protein>
<evidence type="ECO:0000256" key="9">
    <source>
        <dbReference type="PIRSR" id="PIRSR006113-1"/>
    </source>
</evidence>
<proteinExistence type="inferred from homology"/>
<dbReference type="Pfam" id="PF01242">
    <property type="entry name" value="PTPS"/>
    <property type="match status" value="1"/>
</dbReference>
<comment type="cofactor">
    <cofactor evidence="8 10">
        <name>Zn(2+)</name>
        <dbReference type="ChEBI" id="CHEBI:29105"/>
    </cofactor>
    <text evidence="8 10">Binds 1 zinc ion per subunit.</text>
</comment>
<evidence type="ECO:0000256" key="3">
    <source>
        <dbReference type="ARBA" id="ARBA00018141"/>
    </source>
</evidence>
<dbReference type="OrthoDB" id="9804698at2"/>
<dbReference type="PIRSF" id="PIRSF006113">
    <property type="entry name" value="PTP_synth"/>
    <property type="match status" value="1"/>
</dbReference>